<dbReference type="InterPro" id="IPR001242">
    <property type="entry name" value="Condensation_dom"/>
</dbReference>
<evidence type="ECO:0000256" key="1">
    <source>
        <dbReference type="SAM" id="MobiDB-lite"/>
    </source>
</evidence>
<feature type="region of interest" description="Disordered" evidence="1">
    <location>
        <begin position="1"/>
        <end position="23"/>
    </location>
</feature>
<feature type="domain" description="Condensation" evidence="2">
    <location>
        <begin position="85"/>
        <end position="360"/>
    </location>
</feature>
<organism evidence="3 4">
    <name type="scientific">Streptomyces polygonati</name>
    <dbReference type="NCBI Taxonomy" id="1617087"/>
    <lineage>
        <taxon>Bacteria</taxon>
        <taxon>Bacillati</taxon>
        <taxon>Actinomycetota</taxon>
        <taxon>Actinomycetes</taxon>
        <taxon>Kitasatosporales</taxon>
        <taxon>Streptomycetaceae</taxon>
        <taxon>Streptomyces</taxon>
    </lineage>
</organism>
<evidence type="ECO:0000259" key="2">
    <source>
        <dbReference type="Pfam" id="PF00668"/>
    </source>
</evidence>
<name>A0ABV8I0H2_9ACTN</name>
<dbReference type="InterPro" id="IPR023213">
    <property type="entry name" value="CAT-like_dom_sf"/>
</dbReference>
<keyword evidence="4" id="KW-1185">Reference proteome</keyword>
<dbReference type="Pfam" id="PF00668">
    <property type="entry name" value="Condensation"/>
    <property type="match status" value="1"/>
</dbReference>
<dbReference type="Gene3D" id="3.30.559.30">
    <property type="entry name" value="Nonribosomal peptide synthetase, condensation domain"/>
    <property type="match status" value="1"/>
</dbReference>
<comment type="caution">
    <text evidence="3">The sequence shown here is derived from an EMBL/GenBank/DDBJ whole genome shotgun (WGS) entry which is preliminary data.</text>
</comment>
<sequence>MTNVRTANAGRADGDGDGTAGPVALPRATERVAVDFAGDGAGADEMSWGMWEIWHAMVGQRSALPLGGRAPLAAGTTVEGVVEELRYLMGRFPSMRTRLRFDAAGRPTQELFAAGRMDLEIYDAGAAADPDDVAAAVEQDYKRTAFDYAGQWPLRMAVVRQEGRPTHLVAVMNHLATDALGGLIMMREVKARKTAPATGQQQLEQARWQGSPAGQRQNERALRHWEDVLRALPARQLPGPLEPRSPRHWNADFYSPAMTAALPVIAARTGTELPAVRLGVFAVALHRVTGISPVAVRPVVNNRFRPALADVVCMAAQAGVCALDVDGASVEEVVKQARRKALAAYKHAYFHPERMRELVARVSRERGADVSVGCFFNDLTEQLPPPPGTRVRTAEELAEELAAALPALRDGSTFTWTARQDVPIERLFLSIEDTPAGQRFEFRVDTGYISPADTEALAHAMEAVAIETSLALSPTAARTGRAG</sequence>
<dbReference type="SUPFAM" id="SSF52777">
    <property type="entry name" value="CoA-dependent acyltransferases"/>
    <property type="match status" value="2"/>
</dbReference>
<feature type="region of interest" description="Disordered" evidence="1">
    <location>
        <begin position="195"/>
        <end position="217"/>
    </location>
</feature>
<proteinExistence type="predicted"/>
<gene>
    <name evidence="3" type="ORF">ACFO3J_35415</name>
</gene>
<dbReference type="EMBL" id="JBHSBB010000053">
    <property type="protein sequence ID" value="MFC4036688.1"/>
    <property type="molecule type" value="Genomic_DNA"/>
</dbReference>
<dbReference type="Proteomes" id="UP001595765">
    <property type="component" value="Unassembled WGS sequence"/>
</dbReference>
<protein>
    <submittedName>
        <fullName evidence="3">Condensation domain-containing protein</fullName>
    </submittedName>
</protein>
<reference evidence="4" key="1">
    <citation type="journal article" date="2019" name="Int. J. Syst. Evol. Microbiol.">
        <title>The Global Catalogue of Microorganisms (GCM) 10K type strain sequencing project: providing services to taxonomists for standard genome sequencing and annotation.</title>
        <authorList>
            <consortium name="The Broad Institute Genomics Platform"/>
            <consortium name="The Broad Institute Genome Sequencing Center for Infectious Disease"/>
            <person name="Wu L."/>
            <person name="Ma J."/>
        </authorList>
    </citation>
    <scope>NUCLEOTIDE SEQUENCE [LARGE SCALE GENOMIC DNA]</scope>
    <source>
        <strain evidence="4">CGMCC 4.7237</strain>
    </source>
</reference>
<dbReference type="Gene3D" id="3.30.559.10">
    <property type="entry name" value="Chloramphenicol acetyltransferase-like domain"/>
    <property type="match status" value="1"/>
</dbReference>
<evidence type="ECO:0000313" key="4">
    <source>
        <dbReference type="Proteomes" id="UP001595765"/>
    </source>
</evidence>
<evidence type="ECO:0000313" key="3">
    <source>
        <dbReference type="EMBL" id="MFC4036688.1"/>
    </source>
</evidence>
<dbReference type="RefSeq" id="WP_386438822.1">
    <property type="nucleotide sequence ID" value="NZ_JBHSBB010000053.1"/>
</dbReference>
<accession>A0ABV8I0H2</accession>
<feature type="compositionally biased region" description="Low complexity" evidence="1">
    <location>
        <begin position="1"/>
        <end position="11"/>
    </location>
</feature>